<feature type="compositionally biased region" description="Polar residues" evidence="1">
    <location>
        <begin position="83"/>
        <end position="92"/>
    </location>
</feature>
<organism evidence="2 3">
    <name type="scientific">Hypholoma sublateritium (strain FD-334 SS-4)</name>
    <dbReference type="NCBI Taxonomy" id="945553"/>
    <lineage>
        <taxon>Eukaryota</taxon>
        <taxon>Fungi</taxon>
        <taxon>Dikarya</taxon>
        <taxon>Basidiomycota</taxon>
        <taxon>Agaricomycotina</taxon>
        <taxon>Agaricomycetes</taxon>
        <taxon>Agaricomycetidae</taxon>
        <taxon>Agaricales</taxon>
        <taxon>Agaricineae</taxon>
        <taxon>Strophariaceae</taxon>
        <taxon>Hypholoma</taxon>
    </lineage>
</organism>
<feature type="compositionally biased region" description="Polar residues" evidence="1">
    <location>
        <begin position="1318"/>
        <end position="1333"/>
    </location>
</feature>
<protein>
    <submittedName>
        <fullName evidence="2">Uncharacterized protein</fullName>
    </submittedName>
</protein>
<feature type="region of interest" description="Disordered" evidence="1">
    <location>
        <begin position="267"/>
        <end position="299"/>
    </location>
</feature>
<dbReference type="OMA" id="HLNPNAH"/>
<evidence type="ECO:0000313" key="3">
    <source>
        <dbReference type="Proteomes" id="UP000054270"/>
    </source>
</evidence>
<feature type="compositionally biased region" description="Pro residues" evidence="1">
    <location>
        <begin position="790"/>
        <end position="807"/>
    </location>
</feature>
<feature type="compositionally biased region" description="Polar residues" evidence="1">
    <location>
        <begin position="1340"/>
        <end position="1349"/>
    </location>
</feature>
<feature type="region of interest" description="Disordered" evidence="1">
    <location>
        <begin position="333"/>
        <end position="619"/>
    </location>
</feature>
<feature type="compositionally biased region" description="Basic and acidic residues" evidence="1">
    <location>
        <begin position="361"/>
        <end position="383"/>
    </location>
</feature>
<keyword evidence="3" id="KW-1185">Reference proteome</keyword>
<feature type="region of interest" description="Disordered" evidence="1">
    <location>
        <begin position="1026"/>
        <end position="1046"/>
    </location>
</feature>
<accession>A0A0D2Q355</accession>
<feature type="region of interest" description="Disordered" evidence="1">
    <location>
        <begin position="860"/>
        <end position="997"/>
    </location>
</feature>
<feature type="compositionally biased region" description="Polar residues" evidence="1">
    <location>
        <begin position="1251"/>
        <end position="1276"/>
    </location>
</feature>
<feature type="compositionally biased region" description="Basic and acidic residues" evidence="1">
    <location>
        <begin position="918"/>
        <end position="927"/>
    </location>
</feature>
<feature type="compositionally biased region" description="Polar residues" evidence="1">
    <location>
        <begin position="1"/>
        <end position="17"/>
    </location>
</feature>
<evidence type="ECO:0000256" key="1">
    <source>
        <dbReference type="SAM" id="MobiDB-lite"/>
    </source>
</evidence>
<reference evidence="3" key="1">
    <citation type="submission" date="2014-04" db="EMBL/GenBank/DDBJ databases">
        <title>Evolutionary Origins and Diversification of the Mycorrhizal Mutualists.</title>
        <authorList>
            <consortium name="DOE Joint Genome Institute"/>
            <consortium name="Mycorrhizal Genomics Consortium"/>
            <person name="Kohler A."/>
            <person name="Kuo A."/>
            <person name="Nagy L.G."/>
            <person name="Floudas D."/>
            <person name="Copeland A."/>
            <person name="Barry K.W."/>
            <person name="Cichocki N."/>
            <person name="Veneault-Fourrey C."/>
            <person name="LaButti K."/>
            <person name="Lindquist E.A."/>
            <person name="Lipzen A."/>
            <person name="Lundell T."/>
            <person name="Morin E."/>
            <person name="Murat C."/>
            <person name="Riley R."/>
            <person name="Ohm R."/>
            <person name="Sun H."/>
            <person name="Tunlid A."/>
            <person name="Henrissat B."/>
            <person name="Grigoriev I.V."/>
            <person name="Hibbett D.S."/>
            <person name="Martin F."/>
        </authorList>
    </citation>
    <scope>NUCLEOTIDE SEQUENCE [LARGE SCALE GENOMIC DNA]</scope>
    <source>
        <strain evidence="3">FD-334 SS-4</strain>
    </source>
</reference>
<feature type="compositionally biased region" description="Polar residues" evidence="1">
    <location>
        <begin position="402"/>
        <end position="412"/>
    </location>
</feature>
<feature type="region of interest" description="Disordered" evidence="1">
    <location>
        <begin position="1684"/>
        <end position="1703"/>
    </location>
</feature>
<feature type="compositionally biased region" description="Basic and acidic residues" evidence="1">
    <location>
        <begin position="289"/>
        <end position="299"/>
    </location>
</feature>
<dbReference type="EMBL" id="KN817529">
    <property type="protein sequence ID" value="KJA25995.1"/>
    <property type="molecule type" value="Genomic_DNA"/>
</dbReference>
<gene>
    <name evidence="2" type="ORF">HYPSUDRAFT_52741</name>
</gene>
<sequence length="1703" mass="182266">MAQTIQDTALFSDSTGQELKGQAVESEGGGVEAQVSQEVGEGPSLTPTAAGTDGHAEKAASQTSTDGHSNDPPSRPSLVPLGSTHTQTSTLTPVAPHPKRFSAVNINKKFLEKNTTSGSAASSATSSTTKSGAPSTRASVPPTLSHSRLVTAKLTASPAVASSTAGWSRPSSVAPSPATTSSPISTSPLPTAAAAQPSTTSAPQLPHAGKVILPQPRAAMTQLVSSQKDTSAPKPVWGNVKPPVAMSMRPDIQSEDFPTAAEVAQSNTRKLVKPEETKASSDATAAKQLRSEEADTFRGIHLDPNAHHWDEMEEDDDNFLDGVIEFGDGRQYKIESNDAQPPSPSPSRKGSRSRPRTGENASKEHPGPVSKEDRFVDDFDRSWPKSRTSPATAPRDMPSPVVPQSASPNISPVNHGAHAHQDASRVLFNERSNRLEPYGHVHAPGQGAFAAKRPGHPEGSSPVEPRNGRYGHPVVVLQKPGANDPRSRRYSGGSNSNFNAGSSNGFANDRSRRDGPPPSPRMTRDPPPHTIESHTGSRDFDSHHGDRGRRTNMGPPPVPSHTVRQEGGRQLPPHLSQISPDTPNRRLSSRDSRFSPSESSVGLPHPTSARLPPQSPALSHASLSLVSPAAATNLPLPLTAPELDEVRKDVMHTAAERAKQRRQQEEAEREAQKERAHRKAAEIEEKLKAAALEKQKEKEALEALEAAKLAKEKEAIALIEEAVKAAEDAKAADEKLLDSTPPAHLPPGQIRPAPLKQPKTPTIFSRNGPPSAPIATPIVQPESWRAPRAAPVPPPTPRQIQPRPSPPTNFVDSGPSASEQVETIAEEANGDLEVVDFSDMGKFVGVAEVPKAPQVTEVAPTSAIPSKPSRPLAADFFDEPVSLPDSVPISKQADFGAWRRKVSQDLNEPSLPTPTNDAKVETADSTKKIVSQSAAPAPAPSHDHILPKDRPRHSVSPDISTTSLNREPQFQADASSTAQIMQTSPTANAQRTPRGQGFYHKGAAMSALDDAMLRIKGVLVGMHAQEPPKDAAAKEVAPSNPPSQEVPPARALHVIQVSLPQTPARSLPRERWVPPALRPRRFDEHDEPRENFLFTVPHLPQWPDTPPSVKLPPVSYRVESIQRKLLQAFARPPYQARMDILSFEPPVPDMRRDLSLNDVLFRKPAAASKGKFRYRVVIPRFRGPKVGMLAAGVAKPNGGAFGRPTLADGASTWRKPAVSPSARTDFDTDVTELNTMSRSPPPDHTPPPSTVASIPKTSESSPAKSDGNTSSRSRSQLKMPEGSAVAFIRDSRIDVVEADTKPRVNFIVGSQLDDSKPSFESTTPGPVVSSDTASKLAVNGVTSTSLTPSNDKEQGSVSPFVKDENKTPDEYPERVLVTPPTHHASASWARSSISLSAKESPARAPDPEHLKAVWSQTSNKAGLHPVNSLEGIADDLTALPFTLQDVKSEDGETPPPSLPSAPSRMSIHDVTRAFQTVPTSSSTAAQSPHRASFSPPSTQAPVARPSPPTYGYSPVPQQNNIPRPPYVPYPSPMMSHSPAPVMYGHPMTASPVPSRMQVNGHTPLYSQPMWVTMPAPSQGNMMRPYPGQMMSYPSPGYGPQPPPNMMPGTPQAQNGGRGRGLPIMSPVMSHAHAHAGPTMYPGSPVMLHAVQVPQNHGYMQAGRGQPRTDNGQMSAQQQHLVHHPVSHNGFNAGPPSPFVRSQW</sequence>
<name>A0A0D2Q355_HYPSF</name>
<dbReference type="OrthoDB" id="2504896at2759"/>
<evidence type="ECO:0000313" key="2">
    <source>
        <dbReference type="EMBL" id="KJA25995.1"/>
    </source>
</evidence>
<proteinExistence type="predicted"/>
<feature type="compositionally biased region" description="Polar residues" evidence="1">
    <location>
        <begin position="957"/>
        <end position="993"/>
    </location>
</feature>
<feature type="region of interest" description="Disordered" evidence="1">
    <location>
        <begin position="1312"/>
        <end position="1371"/>
    </location>
</feature>
<feature type="region of interest" description="Disordered" evidence="1">
    <location>
        <begin position="1195"/>
        <end position="1282"/>
    </location>
</feature>
<feature type="compositionally biased region" description="Polar residues" evidence="1">
    <location>
        <begin position="808"/>
        <end position="818"/>
    </location>
</feature>
<feature type="compositionally biased region" description="Low complexity" evidence="1">
    <location>
        <begin position="115"/>
        <end position="136"/>
    </location>
</feature>
<feature type="compositionally biased region" description="Pro residues" evidence="1">
    <location>
        <begin position="1239"/>
        <end position="1249"/>
    </location>
</feature>
<feature type="region of interest" description="Disordered" evidence="1">
    <location>
        <begin position="1446"/>
        <end position="1465"/>
    </location>
</feature>
<dbReference type="STRING" id="945553.A0A0D2Q355"/>
<feature type="compositionally biased region" description="Polar residues" evidence="1">
    <location>
        <begin position="1476"/>
        <end position="1486"/>
    </location>
</feature>
<feature type="compositionally biased region" description="Basic and acidic residues" evidence="1">
    <location>
        <begin position="522"/>
        <end position="549"/>
    </location>
</feature>
<dbReference type="Proteomes" id="UP000054270">
    <property type="component" value="Unassembled WGS sequence"/>
</dbReference>
<feature type="region of interest" description="Disordered" evidence="1">
    <location>
        <begin position="1"/>
        <end position="211"/>
    </location>
</feature>
<feature type="compositionally biased region" description="Low complexity" evidence="1">
    <location>
        <begin position="490"/>
        <end position="508"/>
    </location>
</feature>
<feature type="region of interest" description="Disordered" evidence="1">
    <location>
        <begin position="733"/>
        <end position="818"/>
    </location>
</feature>
<feature type="compositionally biased region" description="Basic and acidic residues" evidence="1">
    <location>
        <begin position="1361"/>
        <end position="1371"/>
    </location>
</feature>
<feature type="region of interest" description="Disordered" evidence="1">
    <location>
        <begin position="1476"/>
        <end position="1518"/>
    </location>
</feature>
<feature type="compositionally biased region" description="Low complexity" evidence="1">
    <location>
        <begin position="168"/>
        <end position="203"/>
    </location>
</feature>
<feature type="region of interest" description="Disordered" evidence="1">
    <location>
        <begin position="645"/>
        <end position="680"/>
    </location>
</feature>